<feature type="transmembrane region" description="Helical" evidence="1">
    <location>
        <begin position="100"/>
        <end position="120"/>
    </location>
</feature>
<dbReference type="PANTHER" id="PTHR34475">
    <property type="match status" value="1"/>
</dbReference>
<dbReference type="InterPro" id="IPR013783">
    <property type="entry name" value="Ig-like_fold"/>
</dbReference>
<dbReference type="PANTHER" id="PTHR34475:SF1">
    <property type="entry name" value="CYTOSKELETON PROTEIN RODZ"/>
    <property type="match status" value="1"/>
</dbReference>
<dbReference type="Gene3D" id="1.10.260.40">
    <property type="entry name" value="lambda repressor-like DNA-binding domains"/>
    <property type="match status" value="1"/>
</dbReference>
<dbReference type="GO" id="GO:0003677">
    <property type="term" value="F:DNA binding"/>
    <property type="evidence" value="ECO:0007669"/>
    <property type="project" value="InterPro"/>
</dbReference>
<dbReference type="Proteomes" id="UP000034893">
    <property type="component" value="Unassembled WGS sequence"/>
</dbReference>
<dbReference type="InterPro" id="IPR050400">
    <property type="entry name" value="Bact_Cytoskel_RodZ"/>
</dbReference>
<accession>A0A0G0LFZ6</accession>
<dbReference type="InterPro" id="IPR010982">
    <property type="entry name" value="Lambda_DNA-bd_dom_sf"/>
</dbReference>
<organism evidence="2 3">
    <name type="scientific">Candidatus Curtissbacteria bacterium GW2011_GWC2_38_9</name>
    <dbReference type="NCBI Taxonomy" id="1618414"/>
    <lineage>
        <taxon>Bacteria</taxon>
        <taxon>Candidatus Curtissiibacteriota</taxon>
    </lineage>
</organism>
<dbReference type="EMBL" id="LBVP01000004">
    <property type="protein sequence ID" value="KKQ89992.1"/>
    <property type="molecule type" value="Genomic_DNA"/>
</dbReference>
<dbReference type="Pfam" id="PF13413">
    <property type="entry name" value="HTH_25"/>
    <property type="match status" value="1"/>
</dbReference>
<keyword evidence="1" id="KW-1133">Transmembrane helix</keyword>
<name>A0A0G0LFZ6_9BACT</name>
<comment type="caution">
    <text evidence="2">The sequence shown here is derived from an EMBL/GenBank/DDBJ whole genome shotgun (WGS) entry which is preliminary data.</text>
</comment>
<gene>
    <name evidence="2" type="ORF">UT12_C0004G0022</name>
</gene>
<keyword evidence="1" id="KW-0812">Transmembrane</keyword>
<protein>
    <submittedName>
        <fullName evidence="2">Transcriptional regulator, XRE family</fullName>
    </submittedName>
</protein>
<keyword evidence="1" id="KW-0472">Membrane</keyword>
<evidence type="ECO:0000313" key="3">
    <source>
        <dbReference type="Proteomes" id="UP000034893"/>
    </source>
</evidence>
<evidence type="ECO:0000256" key="1">
    <source>
        <dbReference type="SAM" id="Phobius"/>
    </source>
</evidence>
<dbReference type="AlphaFoldDB" id="A0A0G0LFZ6"/>
<reference evidence="2 3" key="1">
    <citation type="journal article" date="2015" name="Nature">
        <title>rRNA introns, odd ribosomes, and small enigmatic genomes across a large radiation of phyla.</title>
        <authorList>
            <person name="Brown C.T."/>
            <person name="Hug L.A."/>
            <person name="Thomas B.C."/>
            <person name="Sharon I."/>
            <person name="Castelle C.J."/>
            <person name="Singh A."/>
            <person name="Wilkins M.J."/>
            <person name="Williams K.H."/>
            <person name="Banfield J.F."/>
        </authorList>
    </citation>
    <scope>NUCLEOTIDE SEQUENCE [LARGE SCALE GENOMIC DNA]</scope>
</reference>
<sequence>MKTTGEIFFSQRHLKKLSLVKIARDLRIKKEYLEALEAGDWQNLPEPAFVRGFIKSYAQYLGLDADHTLAIFRREFDERKYPQKSSYRKQKRLMFTPNKFVNLALIIAVMIFIIYLAIGYTSLLSSPKLEVFAPPDDLTTQVPYVVVSGQVEKDAAVAIEGQIVPVDENGNFSYQLELKEGQNIIEIIASKRLSPKSKATRIIRLTR</sequence>
<proteinExistence type="predicted"/>
<dbReference type="Pfam" id="PF09136">
    <property type="entry name" value="Glucodextran_B"/>
    <property type="match status" value="1"/>
</dbReference>
<evidence type="ECO:0000313" key="2">
    <source>
        <dbReference type="EMBL" id="KKQ89992.1"/>
    </source>
</evidence>
<dbReference type="Gene3D" id="2.60.40.10">
    <property type="entry name" value="Immunoglobulins"/>
    <property type="match status" value="1"/>
</dbReference>